<comment type="caution">
    <text evidence="2">The sequence shown here is derived from an EMBL/GenBank/DDBJ whole genome shotgun (WGS) entry which is preliminary data.</text>
</comment>
<accession>A0A2B4RN22</accession>
<dbReference type="EMBL" id="LSMT01000457">
    <property type="protein sequence ID" value="PFX17665.1"/>
    <property type="molecule type" value="Genomic_DNA"/>
</dbReference>
<evidence type="ECO:0000313" key="2">
    <source>
        <dbReference type="EMBL" id="PFX17665.1"/>
    </source>
</evidence>
<keyword evidence="1" id="KW-1133">Transmembrane helix</keyword>
<proteinExistence type="predicted"/>
<reference evidence="3" key="1">
    <citation type="journal article" date="2017" name="bioRxiv">
        <title>Comparative analysis of the genomes of Stylophora pistillata and Acropora digitifera provides evidence for extensive differences between species of corals.</title>
        <authorList>
            <person name="Voolstra C.R."/>
            <person name="Li Y."/>
            <person name="Liew Y.J."/>
            <person name="Baumgarten S."/>
            <person name="Zoccola D."/>
            <person name="Flot J.-F."/>
            <person name="Tambutte S."/>
            <person name="Allemand D."/>
            <person name="Aranda M."/>
        </authorList>
    </citation>
    <scope>NUCLEOTIDE SEQUENCE [LARGE SCALE GENOMIC DNA]</scope>
</reference>
<sequence length="500" mass="57493">MAEGRLQHKANGRLRWSEQMNSDLLECKKMALELMNSNNPPRLESRRKNNVITVLMEREKATPTDNPFVYIWLADCILYSVAAAFLVFKGWKKNPKDKATKEIRDSENWKRASLESVRDGRKKISKATAELERLKKYWKLTKKGKKNRALLQKECGLSSLVSCIERQKSVLRKLKASFGRRKRLEEAKELNRRFTEDPGRVYTTITKIVAEEPDTARPKYKKECEDQDTANKGVFSDITEAEGFWRALWEENGSGDENTEWLEERWRLHLVFVASEEKLNRVLKMAKTVVENVGLQWNPKNCNVLDARHGVVSETSNGFTDGQAAINCLKEDAQYRFLGTPECLLQEDKLALDIAARAYLQRLSVIWSSPLSDKNKVTATNQLALPLLSYLMWSQQWCVTDLRNTNRESRKIICRKWRKAPTWVNCTPAAVKLYGKEDPTMGLVRAFEEQAAVKGHRLLVKEAGKFAEELGVSLNLSYPSPKLYDEEGKEVSKEKIKDKL</sequence>
<feature type="transmembrane region" description="Helical" evidence="1">
    <location>
        <begin position="69"/>
        <end position="88"/>
    </location>
</feature>
<gene>
    <name evidence="2" type="ORF">AWC38_SpisGene17993</name>
</gene>
<name>A0A2B4RN22_STYPI</name>
<evidence type="ECO:0000313" key="3">
    <source>
        <dbReference type="Proteomes" id="UP000225706"/>
    </source>
</evidence>
<keyword evidence="1" id="KW-0812">Transmembrane</keyword>
<evidence type="ECO:0000256" key="1">
    <source>
        <dbReference type="SAM" id="Phobius"/>
    </source>
</evidence>
<protein>
    <submittedName>
        <fullName evidence="2">Uncharacterized protein</fullName>
    </submittedName>
</protein>
<organism evidence="2 3">
    <name type="scientific">Stylophora pistillata</name>
    <name type="common">Smooth cauliflower coral</name>
    <dbReference type="NCBI Taxonomy" id="50429"/>
    <lineage>
        <taxon>Eukaryota</taxon>
        <taxon>Metazoa</taxon>
        <taxon>Cnidaria</taxon>
        <taxon>Anthozoa</taxon>
        <taxon>Hexacorallia</taxon>
        <taxon>Scleractinia</taxon>
        <taxon>Astrocoeniina</taxon>
        <taxon>Pocilloporidae</taxon>
        <taxon>Stylophora</taxon>
    </lineage>
</organism>
<dbReference type="Proteomes" id="UP000225706">
    <property type="component" value="Unassembled WGS sequence"/>
</dbReference>
<keyword evidence="1" id="KW-0472">Membrane</keyword>
<dbReference type="AlphaFoldDB" id="A0A2B4RN22"/>
<keyword evidence="3" id="KW-1185">Reference proteome</keyword>